<proteinExistence type="predicted"/>
<accession>A0A5J6J9N6</accession>
<name>A0A5J6J9N6_STRVI</name>
<dbReference type="Proteomes" id="UP000325563">
    <property type="component" value="Chromosome"/>
</dbReference>
<dbReference type="KEGG" id="svn:CP980_10785"/>
<protein>
    <submittedName>
        <fullName evidence="1">Uncharacterized protein</fullName>
    </submittedName>
</protein>
<organism evidence="1 2">
    <name type="scientific">Streptomyces vinaceus</name>
    <dbReference type="NCBI Taxonomy" id="1960"/>
    <lineage>
        <taxon>Bacteria</taxon>
        <taxon>Bacillati</taxon>
        <taxon>Actinomycetota</taxon>
        <taxon>Actinomycetes</taxon>
        <taxon>Kitasatosporales</taxon>
        <taxon>Streptomycetaceae</taxon>
        <taxon>Streptomyces</taxon>
    </lineage>
</organism>
<evidence type="ECO:0000313" key="1">
    <source>
        <dbReference type="EMBL" id="QEV45494.1"/>
    </source>
</evidence>
<evidence type="ECO:0000313" key="2">
    <source>
        <dbReference type="Proteomes" id="UP000325563"/>
    </source>
</evidence>
<dbReference type="EMBL" id="CP023692">
    <property type="protein sequence ID" value="QEV45494.1"/>
    <property type="molecule type" value="Genomic_DNA"/>
</dbReference>
<sequence>MTVQILVHDQGVPQRRLKIHWLGPAVLHRLDSVNISIRDDWDRTTVPVLGDGRDVEERDRTIWGPLRFPPRTDNADELGRHLGSFPMELHDTREFQLEGSFRPSWYEGAEGEERWQRQYSRSPLRLWITCTSGSYRPWTLSAEVDRTTLTSAQIGGPGR</sequence>
<dbReference type="AlphaFoldDB" id="A0A5J6J9N6"/>
<gene>
    <name evidence="1" type="ORF">CP980_10785</name>
</gene>
<keyword evidence="2" id="KW-1185">Reference proteome</keyword>
<reference evidence="1 2" key="1">
    <citation type="submission" date="2017-09" db="EMBL/GenBank/DDBJ databases">
        <authorList>
            <person name="Lee N."/>
            <person name="Cho B.-K."/>
        </authorList>
    </citation>
    <scope>NUCLEOTIDE SEQUENCE [LARGE SCALE GENOMIC DNA]</scope>
    <source>
        <strain evidence="1 2">ATCC 27476</strain>
    </source>
</reference>